<keyword evidence="1" id="KW-0472">Membrane</keyword>
<dbReference type="OrthoDB" id="9800872at2"/>
<dbReference type="AlphaFoldDB" id="A0A5C5WJL1"/>
<name>A0A5C5WJL1_9PLAN</name>
<sequence length="184" mass="19821">MTTLQEISPSQLEQLQHNSEVELIDIRSPVEFREVHASGARNIPLDTFDAKAFLNSRTRPDDPVYVICKGGNRGKKACQKLYDTGFTNAVNVAGGTDTWTAAGLPIVRGKKSVSLERQVRIVAGSIVLIGALLALFVHPWFAAIPAFIGAGLTFSGVTDTCGMGLLLARMPWNQSSSEQNSCST</sequence>
<evidence type="ECO:0000256" key="1">
    <source>
        <dbReference type="SAM" id="Phobius"/>
    </source>
</evidence>
<proteinExistence type="predicted"/>
<gene>
    <name evidence="3" type="primary">ygaP_1</name>
    <name evidence="3" type="ORF">KOR42_37160</name>
</gene>
<reference evidence="3 4" key="1">
    <citation type="submission" date="2019-02" db="EMBL/GenBank/DDBJ databases">
        <title>Deep-cultivation of Planctomycetes and their phenomic and genomic characterization uncovers novel biology.</title>
        <authorList>
            <person name="Wiegand S."/>
            <person name="Jogler M."/>
            <person name="Boedeker C."/>
            <person name="Pinto D."/>
            <person name="Vollmers J."/>
            <person name="Rivas-Marin E."/>
            <person name="Kohn T."/>
            <person name="Peeters S.H."/>
            <person name="Heuer A."/>
            <person name="Rast P."/>
            <person name="Oberbeckmann S."/>
            <person name="Bunk B."/>
            <person name="Jeske O."/>
            <person name="Meyerdierks A."/>
            <person name="Storesund J.E."/>
            <person name="Kallscheuer N."/>
            <person name="Luecker S."/>
            <person name="Lage O.M."/>
            <person name="Pohl T."/>
            <person name="Merkel B.J."/>
            <person name="Hornburger P."/>
            <person name="Mueller R.-W."/>
            <person name="Bruemmer F."/>
            <person name="Labrenz M."/>
            <person name="Spormann A.M."/>
            <person name="Op Den Camp H."/>
            <person name="Overmann J."/>
            <person name="Amann R."/>
            <person name="Jetten M.S.M."/>
            <person name="Mascher T."/>
            <person name="Medema M.H."/>
            <person name="Devos D.P."/>
            <person name="Kaster A.-K."/>
            <person name="Ovreas L."/>
            <person name="Rohde M."/>
            <person name="Galperin M.Y."/>
            <person name="Jogler C."/>
        </authorList>
    </citation>
    <scope>NUCLEOTIDE SEQUENCE [LARGE SCALE GENOMIC DNA]</scope>
    <source>
        <strain evidence="3 4">KOR42</strain>
    </source>
</reference>
<dbReference type="SMART" id="SM00450">
    <property type="entry name" value="RHOD"/>
    <property type="match status" value="1"/>
</dbReference>
<evidence type="ECO:0000313" key="3">
    <source>
        <dbReference type="EMBL" id="TWT50032.1"/>
    </source>
</evidence>
<comment type="caution">
    <text evidence="3">The sequence shown here is derived from an EMBL/GenBank/DDBJ whole genome shotgun (WGS) entry which is preliminary data.</text>
</comment>
<evidence type="ECO:0000259" key="2">
    <source>
        <dbReference type="PROSITE" id="PS50206"/>
    </source>
</evidence>
<dbReference type="Pfam" id="PF00581">
    <property type="entry name" value="Rhodanese"/>
    <property type="match status" value="1"/>
</dbReference>
<dbReference type="EMBL" id="SIHI01000015">
    <property type="protein sequence ID" value="TWT50032.1"/>
    <property type="molecule type" value="Genomic_DNA"/>
</dbReference>
<keyword evidence="1" id="KW-1133">Transmembrane helix</keyword>
<dbReference type="InterPro" id="IPR021309">
    <property type="entry name" value="YgaP-like_TM"/>
</dbReference>
<organism evidence="3 4">
    <name type="scientific">Thalassoglobus neptunius</name>
    <dbReference type="NCBI Taxonomy" id="1938619"/>
    <lineage>
        <taxon>Bacteria</taxon>
        <taxon>Pseudomonadati</taxon>
        <taxon>Planctomycetota</taxon>
        <taxon>Planctomycetia</taxon>
        <taxon>Planctomycetales</taxon>
        <taxon>Planctomycetaceae</taxon>
        <taxon>Thalassoglobus</taxon>
    </lineage>
</organism>
<dbReference type="InterPro" id="IPR001763">
    <property type="entry name" value="Rhodanese-like_dom"/>
</dbReference>
<dbReference type="Pfam" id="PF11127">
    <property type="entry name" value="YgaP-like_TM"/>
    <property type="match status" value="1"/>
</dbReference>
<accession>A0A5C5WJL1</accession>
<dbReference type="InterPro" id="IPR052367">
    <property type="entry name" value="Thiosulfate_ST/Rhodanese-like"/>
</dbReference>
<dbReference type="PANTHER" id="PTHR45431:SF3">
    <property type="entry name" value="RHODANESE-LIKE DOMAIN-CONTAINING PROTEIN 15, CHLOROPLASTIC"/>
    <property type="match status" value="1"/>
</dbReference>
<dbReference type="PANTHER" id="PTHR45431">
    <property type="entry name" value="RHODANESE-LIKE DOMAIN-CONTAINING PROTEIN 15, CHLOROPLASTIC"/>
    <property type="match status" value="1"/>
</dbReference>
<dbReference type="Gene3D" id="6.10.140.1340">
    <property type="match status" value="1"/>
</dbReference>
<dbReference type="PROSITE" id="PS50206">
    <property type="entry name" value="RHODANESE_3"/>
    <property type="match status" value="1"/>
</dbReference>
<dbReference type="SUPFAM" id="SSF52821">
    <property type="entry name" value="Rhodanese/Cell cycle control phosphatase"/>
    <property type="match status" value="1"/>
</dbReference>
<keyword evidence="1" id="KW-0812">Transmembrane</keyword>
<keyword evidence="4" id="KW-1185">Reference proteome</keyword>
<dbReference type="CDD" id="cd00158">
    <property type="entry name" value="RHOD"/>
    <property type="match status" value="1"/>
</dbReference>
<feature type="domain" description="Rhodanese" evidence="2">
    <location>
        <begin position="17"/>
        <end position="108"/>
    </location>
</feature>
<dbReference type="RefSeq" id="WP_146511150.1">
    <property type="nucleotide sequence ID" value="NZ_SIHI01000015.1"/>
</dbReference>
<evidence type="ECO:0000313" key="4">
    <source>
        <dbReference type="Proteomes" id="UP000317243"/>
    </source>
</evidence>
<dbReference type="Proteomes" id="UP000317243">
    <property type="component" value="Unassembled WGS sequence"/>
</dbReference>
<feature type="transmembrane region" description="Helical" evidence="1">
    <location>
        <begin position="121"/>
        <end position="141"/>
    </location>
</feature>
<dbReference type="InterPro" id="IPR036873">
    <property type="entry name" value="Rhodanese-like_dom_sf"/>
</dbReference>
<dbReference type="Gene3D" id="3.40.250.10">
    <property type="entry name" value="Rhodanese-like domain"/>
    <property type="match status" value="1"/>
</dbReference>
<protein>
    <submittedName>
        <fullName evidence="3">Inner membrane protein YgaP</fullName>
    </submittedName>
</protein>
<feature type="transmembrane region" description="Helical" evidence="1">
    <location>
        <begin position="147"/>
        <end position="168"/>
    </location>
</feature>